<evidence type="ECO:0000256" key="5">
    <source>
        <dbReference type="ARBA" id="ARBA00022884"/>
    </source>
</evidence>
<reference evidence="11" key="1">
    <citation type="submission" date="2013-08" db="EMBL/GenBank/DDBJ databases">
        <title>Gene expansion shapes genome architecture in the human pathogen Lichtheimia corymbifera: an evolutionary genomics analysis in the ancient terrestrial Mucorales (Mucoromycotina).</title>
        <authorList>
            <person name="Schwartze V.U."/>
            <person name="Winter S."/>
            <person name="Shelest E."/>
            <person name="Marcet-Houben M."/>
            <person name="Horn F."/>
            <person name="Wehner S."/>
            <person name="Hoffmann K."/>
            <person name="Riege K."/>
            <person name="Sammeth M."/>
            <person name="Nowrousian M."/>
            <person name="Valiante V."/>
            <person name="Linde J."/>
            <person name="Jacobsen I.D."/>
            <person name="Marz M."/>
            <person name="Brakhage A.A."/>
            <person name="Gabaldon T."/>
            <person name="Bocker S."/>
            <person name="Voigt K."/>
        </authorList>
    </citation>
    <scope>NUCLEOTIDE SEQUENCE [LARGE SCALE GENOMIC DNA]</scope>
    <source>
        <strain evidence="11">FSU 9682</strain>
    </source>
</reference>
<dbReference type="GO" id="GO:0000932">
    <property type="term" value="C:P-body"/>
    <property type="evidence" value="ECO:0007669"/>
    <property type="project" value="EnsemblFungi"/>
</dbReference>
<dbReference type="Pfam" id="PF01423">
    <property type="entry name" value="LSM"/>
    <property type="match status" value="1"/>
</dbReference>
<dbReference type="Proteomes" id="UP000027586">
    <property type="component" value="Unassembled WGS sequence"/>
</dbReference>
<dbReference type="GO" id="GO:0005689">
    <property type="term" value="C:U12-type spliceosomal complex"/>
    <property type="evidence" value="ECO:0007669"/>
    <property type="project" value="TreeGrafter"/>
</dbReference>
<evidence type="ECO:0000256" key="6">
    <source>
        <dbReference type="ARBA" id="ARBA00023187"/>
    </source>
</evidence>
<keyword evidence="12" id="KW-1185">Reference proteome</keyword>
<comment type="subcellular location">
    <subcellularLocation>
        <location evidence="1">Nucleus</location>
    </subcellularLocation>
</comment>
<dbReference type="OrthoDB" id="274944at2759"/>
<keyword evidence="4" id="KW-0747">Spliceosome</keyword>
<feature type="region of interest" description="Disordered" evidence="9">
    <location>
        <begin position="1"/>
        <end position="39"/>
    </location>
</feature>
<dbReference type="PIRSF" id="PIRSF037188">
    <property type="entry name" value="U6_snRNA_Lsm7"/>
    <property type="match status" value="1"/>
</dbReference>
<organism evidence="11 12">
    <name type="scientific">Lichtheimia corymbifera JMRC:FSU:9682</name>
    <dbReference type="NCBI Taxonomy" id="1263082"/>
    <lineage>
        <taxon>Eukaryota</taxon>
        <taxon>Fungi</taxon>
        <taxon>Fungi incertae sedis</taxon>
        <taxon>Mucoromycota</taxon>
        <taxon>Mucoromycotina</taxon>
        <taxon>Mucoromycetes</taxon>
        <taxon>Mucorales</taxon>
        <taxon>Lichtheimiaceae</taxon>
        <taxon>Lichtheimia</taxon>
    </lineage>
</organism>
<feature type="domain" description="Sm" evidence="10">
    <location>
        <begin position="36"/>
        <end position="115"/>
    </location>
</feature>
<dbReference type="CDD" id="cd01729">
    <property type="entry name" value="LSm7"/>
    <property type="match status" value="1"/>
</dbReference>
<evidence type="ECO:0000256" key="1">
    <source>
        <dbReference type="ARBA" id="ARBA00004123"/>
    </source>
</evidence>
<dbReference type="InterPro" id="IPR001163">
    <property type="entry name" value="Sm_dom_euk/arc"/>
</dbReference>
<evidence type="ECO:0000256" key="8">
    <source>
        <dbReference type="ARBA" id="ARBA00023274"/>
    </source>
</evidence>
<dbReference type="Gene3D" id="2.30.30.100">
    <property type="match status" value="1"/>
</dbReference>
<dbReference type="PROSITE" id="PS52002">
    <property type="entry name" value="SM"/>
    <property type="match status" value="1"/>
</dbReference>
<evidence type="ECO:0000256" key="9">
    <source>
        <dbReference type="SAM" id="MobiDB-lite"/>
    </source>
</evidence>
<dbReference type="EMBL" id="CBTN010000047">
    <property type="protein sequence ID" value="CDH57603.1"/>
    <property type="molecule type" value="Genomic_DNA"/>
</dbReference>
<evidence type="ECO:0000256" key="4">
    <source>
        <dbReference type="ARBA" id="ARBA00022728"/>
    </source>
</evidence>
<dbReference type="GO" id="GO:0030490">
    <property type="term" value="P:maturation of SSU-rRNA"/>
    <property type="evidence" value="ECO:0007669"/>
    <property type="project" value="EnsemblFungi"/>
</dbReference>
<comment type="caution">
    <text evidence="11">The sequence shown here is derived from an EMBL/GenBank/DDBJ whole genome shotgun (WGS) entry which is preliminary data.</text>
</comment>
<evidence type="ECO:0000256" key="7">
    <source>
        <dbReference type="ARBA" id="ARBA00023242"/>
    </source>
</evidence>
<dbReference type="SMART" id="SM00651">
    <property type="entry name" value="Sm"/>
    <property type="match status" value="1"/>
</dbReference>
<dbReference type="GO" id="GO:0071004">
    <property type="term" value="C:U2-type prespliceosome"/>
    <property type="evidence" value="ECO:0007669"/>
    <property type="project" value="TreeGrafter"/>
</dbReference>
<dbReference type="GO" id="GO:0030620">
    <property type="term" value="F:U2 snRNA binding"/>
    <property type="evidence" value="ECO:0007669"/>
    <property type="project" value="EnsemblFungi"/>
</dbReference>
<proteinExistence type="inferred from homology"/>
<name>A0A068S5F6_9FUNG</name>
<dbReference type="STRING" id="1263082.A0A068S5F6"/>
<keyword evidence="8" id="KW-0687">Ribonucleoprotein</keyword>
<dbReference type="GO" id="GO:0005730">
    <property type="term" value="C:nucleolus"/>
    <property type="evidence" value="ECO:0007669"/>
    <property type="project" value="EnsemblFungi"/>
</dbReference>
<dbReference type="GO" id="GO:1990726">
    <property type="term" value="C:Lsm1-7-Pat1 complex"/>
    <property type="evidence" value="ECO:0007669"/>
    <property type="project" value="EnsemblFungi"/>
</dbReference>
<sequence length="125" mass="13767">MSDRGGRGHYRGRGGGNRGGRGGGRSGHQQDKPKKESILDLSKYMEKKVRVRFNGGREVVGKLMGYDPLLNLVLDETVEYLKDLETGYITDKTRTLGLAVLRGTAVILISPFDGSEEIENPFLAQ</sequence>
<feature type="compositionally biased region" description="Gly residues" evidence="9">
    <location>
        <begin position="13"/>
        <end position="26"/>
    </location>
</feature>
<dbReference type="GO" id="GO:0005688">
    <property type="term" value="C:U6 snRNP"/>
    <property type="evidence" value="ECO:0007669"/>
    <property type="project" value="EnsemblFungi"/>
</dbReference>
<dbReference type="InterPro" id="IPR044641">
    <property type="entry name" value="Lsm7/SmG-like"/>
</dbReference>
<evidence type="ECO:0000313" key="11">
    <source>
        <dbReference type="EMBL" id="CDH57603.1"/>
    </source>
</evidence>
<dbReference type="SUPFAM" id="SSF50182">
    <property type="entry name" value="Sm-like ribonucleoproteins"/>
    <property type="match status" value="1"/>
</dbReference>
<keyword evidence="7" id="KW-0539">Nucleus</keyword>
<comment type="similarity">
    <text evidence="2">Belongs to the snRNP Sm proteins family.</text>
</comment>
<gene>
    <name evidence="11" type="ORF">LCOR_08517.1</name>
</gene>
<keyword evidence="6" id="KW-0508">mRNA splicing</keyword>
<dbReference type="InterPro" id="IPR010920">
    <property type="entry name" value="LSM_dom_sf"/>
</dbReference>
<evidence type="ECO:0000256" key="2">
    <source>
        <dbReference type="ARBA" id="ARBA00006850"/>
    </source>
</evidence>
<dbReference type="GO" id="GO:0008266">
    <property type="term" value="F:poly(U) RNA binding"/>
    <property type="evidence" value="ECO:0007669"/>
    <property type="project" value="EnsemblFungi"/>
</dbReference>
<keyword evidence="5" id="KW-0694">RNA-binding</keyword>
<keyword evidence="3" id="KW-0507">mRNA processing</keyword>
<dbReference type="InterPro" id="IPR047575">
    <property type="entry name" value="Sm"/>
</dbReference>
<dbReference type="PANTHER" id="PTHR10553:SF5">
    <property type="entry name" value="U6 SNRNA-ASSOCIATED SM-LIKE PROTEIN LSM7"/>
    <property type="match status" value="1"/>
</dbReference>
<evidence type="ECO:0000259" key="10">
    <source>
        <dbReference type="PROSITE" id="PS52002"/>
    </source>
</evidence>
<evidence type="ECO:0000256" key="3">
    <source>
        <dbReference type="ARBA" id="ARBA00022664"/>
    </source>
</evidence>
<dbReference type="GO" id="GO:0008033">
    <property type="term" value="P:tRNA processing"/>
    <property type="evidence" value="ECO:0007669"/>
    <property type="project" value="EnsemblFungi"/>
</dbReference>
<dbReference type="GO" id="GO:0071013">
    <property type="term" value="C:catalytic step 2 spliceosome"/>
    <property type="evidence" value="ECO:0007669"/>
    <property type="project" value="TreeGrafter"/>
</dbReference>
<dbReference type="GO" id="GO:0005682">
    <property type="term" value="C:U5 snRNP"/>
    <property type="evidence" value="ECO:0007669"/>
    <property type="project" value="EnsemblFungi"/>
</dbReference>
<dbReference type="PANTHER" id="PTHR10553">
    <property type="entry name" value="SMALL NUCLEAR RIBONUCLEOPROTEIN"/>
    <property type="match status" value="1"/>
</dbReference>
<evidence type="ECO:0000313" key="12">
    <source>
        <dbReference type="Proteomes" id="UP000027586"/>
    </source>
</evidence>
<dbReference type="GO" id="GO:0000290">
    <property type="term" value="P:deadenylation-dependent decapping of nuclear-transcribed mRNA"/>
    <property type="evidence" value="ECO:0007669"/>
    <property type="project" value="EnsemblFungi"/>
</dbReference>
<dbReference type="GO" id="GO:0000398">
    <property type="term" value="P:mRNA splicing, via spliceosome"/>
    <property type="evidence" value="ECO:0007669"/>
    <property type="project" value="EnsemblFungi"/>
</dbReference>
<dbReference type="GO" id="GO:0046540">
    <property type="term" value="C:U4/U6 x U5 tri-snRNP complex"/>
    <property type="evidence" value="ECO:0007669"/>
    <property type="project" value="EnsemblFungi"/>
</dbReference>
<accession>A0A068S5F6</accession>
<dbReference type="GO" id="GO:0005732">
    <property type="term" value="C:sno(s)RNA-containing ribonucleoprotein complex"/>
    <property type="evidence" value="ECO:0007669"/>
    <property type="project" value="EnsemblFungi"/>
</dbReference>
<dbReference type="AlphaFoldDB" id="A0A068S5F6"/>
<dbReference type="VEuPathDB" id="FungiDB:LCOR_08517.1"/>
<protein>
    <submittedName>
        <fullName evidence="11">U6 snrna-associated sm-like protein lsm7</fullName>
    </submittedName>
</protein>
<dbReference type="InterPro" id="IPR017132">
    <property type="entry name" value="Lsm7"/>
</dbReference>
<feature type="compositionally biased region" description="Basic and acidic residues" evidence="9">
    <location>
        <begin position="28"/>
        <end position="39"/>
    </location>
</feature>